<dbReference type="PANTHER" id="PTHR23244:SF497">
    <property type="entry name" value="WALL ANCHORED PROTEIN, PUTATIVE-RELATED"/>
    <property type="match status" value="1"/>
</dbReference>
<proteinExistence type="predicted"/>
<evidence type="ECO:0000256" key="1">
    <source>
        <dbReference type="SAM" id="Phobius"/>
    </source>
</evidence>
<dbReference type="SUPFAM" id="SSF117281">
    <property type="entry name" value="Kelch motif"/>
    <property type="match status" value="1"/>
</dbReference>
<dbReference type="Gene3D" id="2.120.10.80">
    <property type="entry name" value="Kelch-type beta propeller"/>
    <property type="match status" value="1"/>
</dbReference>
<dbReference type="EMBL" id="ML978129">
    <property type="protein sequence ID" value="KAF2096519.1"/>
    <property type="molecule type" value="Genomic_DNA"/>
</dbReference>
<dbReference type="AlphaFoldDB" id="A0A9P4M874"/>
<dbReference type="InterPro" id="IPR015915">
    <property type="entry name" value="Kelch-typ_b-propeller"/>
</dbReference>
<keyword evidence="1" id="KW-0812">Transmembrane</keyword>
<reference evidence="3" key="1">
    <citation type="journal article" date="2020" name="Stud. Mycol.">
        <title>101 Dothideomycetes genomes: a test case for predicting lifestyles and emergence of pathogens.</title>
        <authorList>
            <person name="Haridas S."/>
            <person name="Albert R."/>
            <person name="Binder M."/>
            <person name="Bloem J."/>
            <person name="Labutti K."/>
            <person name="Salamov A."/>
            <person name="Andreopoulos B."/>
            <person name="Baker S."/>
            <person name="Barry K."/>
            <person name="Bills G."/>
            <person name="Bluhm B."/>
            <person name="Cannon C."/>
            <person name="Castanera R."/>
            <person name="Culley D."/>
            <person name="Daum C."/>
            <person name="Ezra D."/>
            <person name="Gonzalez J."/>
            <person name="Henrissat B."/>
            <person name="Kuo A."/>
            <person name="Liang C."/>
            <person name="Lipzen A."/>
            <person name="Lutzoni F."/>
            <person name="Magnuson J."/>
            <person name="Mondo S."/>
            <person name="Nolan M."/>
            <person name="Ohm R."/>
            <person name="Pangilinan J."/>
            <person name="Park H.-J."/>
            <person name="Ramirez L."/>
            <person name="Alfaro M."/>
            <person name="Sun H."/>
            <person name="Tritt A."/>
            <person name="Yoshinaga Y."/>
            <person name="Zwiers L.-H."/>
            <person name="Turgeon B."/>
            <person name="Goodwin S."/>
            <person name="Spatafora J."/>
            <person name="Crous P."/>
            <person name="Grigoriev I."/>
        </authorList>
    </citation>
    <scope>NUCLEOTIDE SEQUENCE</scope>
    <source>
        <strain evidence="3">CBS 133067</strain>
    </source>
</reference>
<protein>
    <recommendedName>
        <fullName evidence="5">Kelch repeat protein</fullName>
    </recommendedName>
</protein>
<keyword evidence="1" id="KW-1133">Transmembrane helix</keyword>
<evidence type="ECO:0000313" key="4">
    <source>
        <dbReference type="Proteomes" id="UP000799772"/>
    </source>
</evidence>
<feature type="transmembrane region" description="Helical" evidence="1">
    <location>
        <begin position="485"/>
        <end position="506"/>
    </location>
</feature>
<feature type="signal peptide" evidence="2">
    <location>
        <begin position="1"/>
        <end position="22"/>
    </location>
</feature>
<dbReference type="OrthoDB" id="10251809at2759"/>
<keyword evidence="4" id="KW-1185">Reference proteome</keyword>
<name>A0A9P4M874_9PEZI</name>
<evidence type="ECO:0008006" key="5">
    <source>
        <dbReference type="Google" id="ProtNLM"/>
    </source>
</evidence>
<comment type="caution">
    <text evidence="3">The sequence shown here is derived from an EMBL/GenBank/DDBJ whole genome shotgun (WGS) entry which is preliminary data.</text>
</comment>
<dbReference type="Proteomes" id="UP000799772">
    <property type="component" value="Unassembled WGS sequence"/>
</dbReference>
<sequence>MRFLSPLVGFLALVYFARPSWAQLSPENLTANNFIRRGYHSSVVAQDWLYIDGGEVTFMFNDEQLAVPSNTFFSLDLSINWTTASASLNFLDKPANCPSLNKGALWYDAWDGTVFAEFSGESSLLPASFNQTWPLSIWRFTPDSKGSGEWVETIFPTDPMWAHFTRPSSGLTAFAPLGGVYLGGYSTFTTSPQTNNLPTDSQVPLPGMVTHNFQTGVFNNESAAAFGGIGTAQDGVMVYVSTFGSGGLYVALAGAAPGPIENSSTPLQLRDMNNITLYDPASDTWYWQEATGDIPEPRINSCAAGVQGGAGSNLTFDIFLYNGWTGTSGPENDALDGMYVLSLPAFRWTKINAEAMGPRAMHTCHTVSRQMIVVGGLDPTSGPSINDSRKDTFPLGLGVFDMTELTWTTRYVENAAPYAQASQIKSIYSTSRFPKSWSRPAFDTVIKTINPNATLSSSLNSTGNSGIGAIPSGGEAASMPSGSTVALAIVAGLLFIGFAVTILFLLRSRRRRRASLSTVTVTEKDGTKITVTTYDRAGSVSEMADTPINELDGSKNIVELNAKSRVELPA</sequence>
<keyword evidence="1" id="KW-0472">Membrane</keyword>
<gene>
    <name evidence="3" type="ORF">NA57DRAFT_78122</name>
</gene>
<evidence type="ECO:0000256" key="2">
    <source>
        <dbReference type="SAM" id="SignalP"/>
    </source>
</evidence>
<keyword evidence="2" id="KW-0732">Signal</keyword>
<feature type="chain" id="PRO_5040312786" description="Kelch repeat protein" evidence="2">
    <location>
        <begin position="23"/>
        <end position="570"/>
    </location>
</feature>
<dbReference type="PANTHER" id="PTHR23244">
    <property type="entry name" value="KELCH REPEAT DOMAIN"/>
    <property type="match status" value="1"/>
</dbReference>
<accession>A0A9P4M874</accession>
<evidence type="ECO:0000313" key="3">
    <source>
        <dbReference type="EMBL" id="KAF2096519.1"/>
    </source>
</evidence>
<organism evidence="3 4">
    <name type="scientific">Rhizodiscina lignyota</name>
    <dbReference type="NCBI Taxonomy" id="1504668"/>
    <lineage>
        <taxon>Eukaryota</taxon>
        <taxon>Fungi</taxon>
        <taxon>Dikarya</taxon>
        <taxon>Ascomycota</taxon>
        <taxon>Pezizomycotina</taxon>
        <taxon>Dothideomycetes</taxon>
        <taxon>Pleosporomycetidae</taxon>
        <taxon>Aulographales</taxon>
        <taxon>Rhizodiscinaceae</taxon>
        <taxon>Rhizodiscina</taxon>
    </lineage>
</organism>